<keyword evidence="1" id="KW-0812">Transmembrane</keyword>
<protein>
    <recommendedName>
        <fullName evidence="4">Polyprenol reductase</fullName>
    </recommendedName>
</protein>
<keyword evidence="1" id="KW-0472">Membrane</keyword>
<evidence type="ECO:0000256" key="1">
    <source>
        <dbReference type="SAM" id="Phobius"/>
    </source>
</evidence>
<gene>
    <name evidence="2" type="ORF">FOMPIDRAFT_1025269</name>
</gene>
<dbReference type="HOGENOM" id="CLU_2891985_0_0_1"/>
<evidence type="ECO:0000313" key="3">
    <source>
        <dbReference type="Proteomes" id="UP000015241"/>
    </source>
</evidence>
<dbReference type="EMBL" id="KE504184">
    <property type="protein sequence ID" value="EPS96764.1"/>
    <property type="molecule type" value="Genomic_DNA"/>
</dbReference>
<organism evidence="2 3">
    <name type="scientific">Fomitopsis schrenkii</name>
    <name type="common">Brown rot fungus</name>
    <dbReference type="NCBI Taxonomy" id="2126942"/>
    <lineage>
        <taxon>Eukaryota</taxon>
        <taxon>Fungi</taxon>
        <taxon>Dikarya</taxon>
        <taxon>Basidiomycota</taxon>
        <taxon>Agaricomycotina</taxon>
        <taxon>Agaricomycetes</taxon>
        <taxon>Polyporales</taxon>
        <taxon>Fomitopsis</taxon>
    </lineage>
</organism>
<proteinExistence type="predicted"/>
<evidence type="ECO:0000313" key="2">
    <source>
        <dbReference type="EMBL" id="EPS96764.1"/>
    </source>
</evidence>
<keyword evidence="3" id="KW-1185">Reference proteome</keyword>
<feature type="non-terminal residue" evidence="2">
    <location>
        <position position="63"/>
    </location>
</feature>
<dbReference type="Proteomes" id="UP000015241">
    <property type="component" value="Unassembled WGS sequence"/>
</dbReference>
<dbReference type="AlphaFoldDB" id="S8FED3"/>
<name>S8FED3_FOMSC</name>
<evidence type="ECO:0008006" key="4">
    <source>
        <dbReference type="Google" id="ProtNLM"/>
    </source>
</evidence>
<keyword evidence="1" id="KW-1133">Transmembrane helix</keyword>
<reference evidence="2 3" key="1">
    <citation type="journal article" date="2012" name="Science">
        <title>The Paleozoic origin of enzymatic lignin decomposition reconstructed from 31 fungal genomes.</title>
        <authorList>
            <person name="Floudas D."/>
            <person name="Binder M."/>
            <person name="Riley R."/>
            <person name="Barry K."/>
            <person name="Blanchette R.A."/>
            <person name="Henrissat B."/>
            <person name="Martinez A.T."/>
            <person name="Otillar R."/>
            <person name="Spatafora J.W."/>
            <person name="Yadav J.S."/>
            <person name="Aerts A."/>
            <person name="Benoit I."/>
            <person name="Boyd A."/>
            <person name="Carlson A."/>
            <person name="Copeland A."/>
            <person name="Coutinho P.M."/>
            <person name="de Vries R.P."/>
            <person name="Ferreira P."/>
            <person name="Findley K."/>
            <person name="Foster B."/>
            <person name="Gaskell J."/>
            <person name="Glotzer D."/>
            <person name="Gorecki P."/>
            <person name="Heitman J."/>
            <person name="Hesse C."/>
            <person name="Hori C."/>
            <person name="Igarashi K."/>
            <person name="Jurgens J.A."/>
            <person name="Kallen N."/>
            <person name="Kersten P."/>
            <person name="Kohler A."/>
            <person name="Kuees U."/>
            <person name="Kumar T.K.A."/>
            <person name="Kuo A."/>
            <person name="LaButti K."/>
            <person name="Larrondo L.F."/>
            <person name="Lindquist E."/>
            <person name="Ling A."/>
            <person name="Lombard V."/>
            <person name="Lucas S."/>
            <person name="Lundell T."/>
            <person name="Martin R."/>
            <person name="McLaughlin D.J."/>
            <person name="Morgenstern I."/>
            <person name="Morin E."/>
            <person name="Murat C."/>
            <person name="Nagy L.G."/>
            <person name="Nolan M."/>
            <person name="Ohm R.A."/>
            <person name="Patyshakuliyeva A."/>
            <person name="Rokas A."/>
            <person name="Ruiz-Duenas F.J."/>
            <person name="Sabat G."/>
            <person name="Salamov A."/>
            <person name="Samejima M."/>
            <person name="Schmutz J."/>
            <person name="Slot J.C."/>
            <person name="St John F."/>
            <person name="Stenlid J."/>
            <person name="Sun H."/>
            <person name="Sun S."/>
            <person name="Syed K."/>
            <person name="Tsang A."/>
            <person name="Wiebenga A."/>
            <person name="Young D."/>
            <person name="Pisabarro A."/>
            <person name="Eastwood D.C."/>
            <person name="Martin F."/>
            <person name="Cullen D."/>
            <person name="Grigoriev I.V."/>
            <person name="Hibbett D.S."/>
        </authorList>
    </citation>
    <scope>NUCLEOTIDE SEQUENCE</scope>
    <source>
        <strain evidence="3">FP-58527</strain>
    </source>
</reference>
<dbReference type="InParanoid" id="S8FED3"/>
<accession>S8FED3</accession>
<sequence length="63" mass="7527">MTLYICICQDVLWGSLCLAGVIALMERILMLTMLHLMLNWPRFNYHDRWSLQRTCKKYLPPVL</sequence>
<feature type="transmembrane region" description="Helical" evidence="1">
    <location>
        <begin position="12"/>
        <end position="38"/>
    </location>
</feature>